<dbReference type="SFLD" id="SFLDS00028">
    <property type="entry name" value="Proline_Racemase"/>
    <property type="match status" value="1"/>
</dbReference>
<dbReference type="Gene3D" id="3.10.310.10">
    <property type="entry name" value="Diaminopimelate Epimerase, Chain A, domain 1"/>
    <property type="match status" value="2"/>
</dbReference>
<proteinExistence type="inferred from homology"/>
<dbReference type="PANTHER" id="PTHR33442">
    <property type="entry name" value="TRANS-3-HYDROXY-L-PROLINE DEHYDRATASE"/>
    <property type="match status" value="1"/>
</dbReference>
<accession>A0A4C2ENC4</accession>
<reference evidence="2 3" key="1">
    <citation type="submission" date="2019-02" db="EMBL/GenBank/DDBJ databases">
        <title>Haloarcula mannanilyticum sp. nov., a mannan degrading haloarchaeon isolated from commercial salt.</title>
        <authorList>
            <person name="Enomoto S."/>
            <person name="Shimane Y."/>
            <person name="Kamekura M."/>
            <person name="Ito T."/>
            <person name="Moriya O."/>
            <person name="Ihara K."/>
            <person name="Takahashi-Ando N."/>
            <person name="Fukushima Y."/>
            <person name="Yoshida Y."/>
            <person name="Usama R."/>
            <person name="Takai K."/>
            <person name="Minegishi H."/>
        </authorList>
    </citation>
    <scope>NUCLEOTIDE SEQUENCE [LARGE SCALE GENOMIC DNA]</scope>
    <source>
        <strain evidence="2 3">MD130-1</strain>
    </source>
</reference>
<keyword evidence="3" id="KW-1185">Reference proteome</keyword>
<evidence type="ECO:0000313" key="3">
    <source>
        <dbReference type="Proteomes" id="UP000304382"/>
    </source>
</evidence>
<comment type="similarity">
    <text evidence="1">Belongs to the proline racemase family.</text>
</comment>
<comment type="caution">
    <text evidence="2">The sequence shown here is derived from an EMBL/GenBank/DDBJ whole genome shotgun (WGS) entry which is preliminary data.</text>
</comment>
<sequence>MSMDDDIRIHTVDTHTEGEPTRIITDGIDRSAFAGGSVAAQRERFADSLDWVRELLMKEPRGHDDMFGAVLADPADDQADIGAFFMDSGGYLDMCGHGTIGLVTALIERGDIDPAPVVTVETPAGLVETQPTVEDGFVTSVTLRNVESFVYDRTTVTVECPDGLLTVPIDVVYAGNFFALVDSEDVGLTVDTSNTEAFVDLGLRIREQVNKDLEITHPFSGEEEPVAITEFYQSNAGVDSNIVVFGNGSIDRSPCGTGTCAKMTLLHDIGDLAVDEPYVYESVIGTRFEGRLVDTKTRDGRRVTTPEVCGSAEIIGEHTFVRRPHDSLDGFSVTAR</sequence>
<dbReference type="PANTHER" id="PTHR33442:SF5">
    <property type="entry name" value="BIFUNCTIONAL TRANS-3-HYDROXY-L-PROLINE DEHYDRATASE_2-EPIMERASE"/>
    <property type="match status" value="1"/>
</dbReference>
<dbReference type="AlphaFoldDB" id="A0A4C2ENC4"/>
<dbReference type="SUPFAM" id="SSF54506">
    <property type="entry name" value="Diaminopimelate epimerase-like"/>
    <property type="match status" value="1"/>
</dbReference>
<dbReference type="InterPro" id="IPR008794">
    <property type="entry name" value="Pro_racemase_fam"/>
</dbReference>
<dbReference type="EMBL" id="BIXZ01000014">
    <property type="protein sequence ID" value="GCF16031.1"/>
    <property type="molecule type" value="Genomic_DNA"/>
</dbReference>
<gene>
    <name evidence="2" type="ORF">Harman_39660</name>
</gene>
<protein>
    <submittedName>
        <fullName evidence="2">Proline racemase</fullName>
    </submittedName>
</protein>
<name>A0A4C2ENC4_9EURY</name>
<dbReference type="GO" id="GO:0047580">
    <property type="term" value="F:4-hydroxyproline epimerase activity"/>
    <property type="evidence" value="ECO:0007669"/>
    <property type="project" value="TreeGrafter"/>
</dbReference>
<organism evidence="2 3">
    <name type="scientific">Haloarcula mannanilytica</name>
    <dbReference type="NCBI Taxonomy" id="2509225"/>
    <lineage>
        <taxon>Archaea</taxon>
        <taxon>Methanobacteriati</taxon>
        <taxon>Methanobacteriota</taxon>
        <taxon>Stenosarchaea group</taxon>
        <taxon>Halobacteria</taxon>
        <taxon>Halobacteriales</taxon>
        <taxon>Haloarculaceae</taxon>
        <taxon>Haloarcula</taxon>
    </lineage>
</organism>
<dbReference type="Proteomes" id="UP000304382">
    <property type="component" value="Unassembled WGS sequence"/>
</dbReference>
<dbReference type="PIRSF" id="PIRSF029792">
    <property type="entry name" value="Pro_racemase"/>
    <property type="match status" value="1"/>
</dbReference>
<dbReference type="Pfam" id="PF05544">
    <property type="entry name" value="Pro_racemase"/>
    <property type="match status" value="1"/>
</dbReference>
<evidence type="ECO:0000313" key="2">
    <source>
        <dbReference type="EMBL" id="GCF16031.1"/>
    </source>
</evidence>
<dbReference type="FunFam" id="3.10.310.10:FF:000003">
    <property type="entry name" value="Proline racemase"/>
    <property type="match status" value="1"/>
</dbReference>
<evidence type="ECO:0000256" key="1">
    <source>
        <dbReference type="ARBA" id="ARBA00007529"/>
    </source>
</evidence>